<comment type="caution">
    <text evidence="1">The sequence shown here is derived from an EMBL/GenBank/DDBJ whole genome shotgun (WGS) entry which is preliminary data.</text>
</comment>
<protein>
    <submittedName>
        <fullName evidence="1">Uncharacterized protein</fullName>
    </submittedName>
</protein>
<dbReference type="Proteomes" id="UP001327093">
    <property type="component" value="Unassembled WGS sequence"/>
</dbReference>
<evidence type="ECO:0000313" key="2">
    <source>
        <dbReference type="Proteomes" id="UP001327093"/>
    </source>
</evidence>
<name>A0ABU6AJR8_9PSEU</name>
<sequence>MIVESPPGVLCVTVCPQCRDSRRMRAWSGPACATRVGEHCAHLGITRGDMTLARAREGLDRYYYWLPD</sequence>
<evidence type="ECO:0000313" key="1">
    <source>
        <dbReference type="EMBL" id="MEB3371770.1"/>
    </source>
</evidence>
<dbReference type="EMBL" id="JAWLNX010000032">
    <property type="protein sequence ID" value="MEB3371770.1"/>
    <property type="molecule type" value="Genomic_DNA"/>
</dbReference>
<proteinExistence type="predicted"/>
<keyword evidence="2" id="KW-1185">Reference proteome</keyword>
<gene>
    <name evidence="1" type="ORF">R4I43_30665</name>
</gene>
<reference evidence="1 2" key="1">
    <citation type="submission" date="2023-10" db="EMBL/GenBank/DDBJ databases">
        <title>Saccharopolyspora sp. nov., isolated from mangrove soil.</title>
        <authorList>
            <person name="Lu Y."/>
            <person name="Liu W."/>
        </authorList>
    </citation>
    <scope>NUCLEOTIDE SEQUENCE [LARGE SCALE GENOMIC DNA]</scope>
    <source>
        <strain evidence="1 2">S2-29</strain>
    </source>
</reference>
<accession>A0ABU6AJR8</accession>
<dbReference type="RefSeq" id="WP_324269194.1">
    <property type="nucleotide sequence ID" value="NZ_JAWLNX010000032.1"/>
</dbReference>
<organism evidence="1 2">
    <name type="scientific">Saccharopolyspora mangrovi</name>
    <dbReference type="NCBI Taxonomy" id="3082379"/>
    <lineage>
        <taxon>Bacteria</taxon>
        <taxon>Bacillati</taxon>
        <taxon>Actinomycetota</taxon>
        <taxon>Actinomycetes</taxon>
        <taxon>Pseudonocardiales</taxon>
        <taxon>Pseudonocardiaceae</taxon>
        <taxon>Saccharopolyspora</taxon>
    </lineage>
</organism>